<dbReference type="HOGENOM" id="CLU_1300797_0_0_1"/>
<dbReference type="OrthoDB" id="6366681at2759"/>
<evidence type="ECO:0000256" key="7">
    <source>
        <dbReference type="ARBA" id="ARBA00023136"/>
    </source>
</evidence>
<keyword evidence="9" id="KW-0325">Glycoprotein</keyword>
<keyword evidence="15" id="KW-1185">Reference proteome</keyword>
<dbReference type="eggNOG" id="KOG1052">
    <property type="taxonomic scope" value="Eukaryota"/>
</dbReference>
<organism evidence="14 15">
    <name type="scientific">Daphnia pulex</name>
    <name type="common">Water flea</name>
    <dbReference type="NCBI Taxonomy" id="6669"/>
    <lineage>
        <taxon>Eukaryota</taxon>
        <taxon>Metazoa</taxon>
        <taxon>Ecdysozoa</taxon>
        <taxon>Arthropoda</taxon>
        <taxon>Crustacea</taxon>
        <taxon>Branchiopoda</taxon>
        <taxon>Diplostraca</taxon>
        <taxon>Cladocera</taxon>
        <taxon>Anomopoda</taxon>
        <taxon>Daphniidae</taxon>
        <taxon>Daphnia</taxon>
    </lineage>
</organism>
<dbReference type="InterPro" id="IPR052192">
    <property type="entry name" value="Insect_Ionotropic_Sensory_Rcpt"/>
</dbReference>
<dbReference type="InParanoid" id="E9GMZ0"/>
<evidence type="ECO:0000256" key="6">
    <source>
        <dbReference type="ARBA" id="ARBA00023065"/>
    </source>
</evidence>
<evidence type="ECO:0000256" key="3">
    <source>
        <dbReference type="ARBA" id="ARBA00022475"/>
    </source>
</evidence>
<dbReference type="GO" id="GO:0005886">
    <property type="term" value="C:plasma membrane"/>
    <property type="evidence" value="ECO:0007669"/>
    <property type="project" value="UniProtKB-SubCell"/>
</dbReference>
<dbReference type="SUPFAM" id="SSF53850">
    <property type="entry name" value="Periplasmic binding protein-like II"/>
    <property type="match status" value="1"/>
</dbReference>
<sequence length="212" mass="23278">MNNLIFPVSAQSHISKDNRQMPLVTVTANQLPLPSHLLATSPEPPFVEIPGIKSSYNALIASDTLNLLAARLQFSLTITHPPDFLFGGFKNGQWDGIVGQLLRKEADMGASLNAITYARYTAVDFSVPVIYDVTGILIPFPGETSKIMAAFLPFSIEVWIAFISSTFLVYFTLLIEGKINSSRKKFGDHAMWVVGIITGQGNIEKNSVINNY</sequence>
<dbReference type="Proteomes" id="UP000000305">
    <property type="component" value="Unassembled WGS sequence"/>
</dbReference>
<dbReference type="Gene3D" id="3.40.190.10">
    <property type="entry name" value="Periplasmic binding protein-like II"/>
    <property type="match status" value="1"/>
</dbReference>
<keyword evidence="11" id="KW-0407">Ion channel</keyword>
<evidence type="ECO:0000256" key="4">
    <source>
        <dbReference type="ARBA" id="ARBA00022692"/>
    </source>
</evidence>
<dbReference type="InterPro" id="IPR019594">
    <property type="entry name" value="Glu/Gly-bd"/>
</dbReference>
<gene>
    <name evidence="14" type="ORF">DAPPUDRAFT_319834</name>
</gene>
<dbReference type="AlphaFoldDB" id="E9GMZ0"/>
<accession>E9GMZ0</accession>
<evidence type="ECO:0000256" key="11">
    <source>
        <dbReference type="ARBA" id="ARBA00023303"/>
    </source>
</evidence>
<dbReference type="PhylomeDB" id="E9GMZ0"/>
<keyword evidence="3" id="KW-1003">Cell membrane</keyword>
<keyword evidence="4 12" id="KW-0812">Transmembrane</keyword>
<evidence type="ECO:0000313" key="14">
    <source>
        <dbReference type="EMBL" id="EFX79178.1"/>
    </source>
</evidence>
<keyword evidence="8" id="KW-0675">Receptor</keyword>
<dbReference type="PANTHER" id="PTHR42643:SF24">
    <property type="entry name" value="IONOTROPIC RECEPTOR 60A"/>
    <property type="match status" value="1"/>
</dbReference>
<evidence type="ECO:0000313" key="15">
    <source>
        <dbReference type="Proteomes" id="UP000000305"/>
    </source>
</evidence>
<evidence type="ECO:0000256" key="2">
    <source>
        <dbReference type="ARBA" id="ARBA00022448"/>
    </source>
</evidence>
<keyword evidence="2" id="KW-0813">Transport</keyword>
<name>E9GMZ0_DAPPU</name>
<evidence type="ECO:0000256" key="12">
    <source>
        <dbReference type="SAM" id="Phobius"/>
    </source>
</evidence>
<evidence type="ECO:0000256" key="9">
    <source>
        <dbReference type="ARBA" id="ARBA00023180"/>
    </source>
</evidence>
<dbReference type="STRING" id="6669.E9GMZ0"/>
<reference evidence="14 15" key="1">
    <citation type="journal article" date="2011" name="Science">
        <title>The ecoresponsive genome of Daphnia pulex.</title>
        <authorList>
            <person name="Colbourne J.K."/>
            <person name="Pfrender M.E."/>
            <person name="Gilbert D."/>
            <person name="Thomas W.K."/>
            <person name="Tucker A."/>
            <person name="Oakley T.H."/>
            <person name="Tokishita S."/>
            <person name="Aerts A."/>
            <person name="Arnold G.J."/>
            <person name="Basu M.K."/>
            <person name="Bauer D.J."/>
            <person name="Caceres C.E."/>
            <person name="Carmel L."/>
            <person name="Casola C."/>
            <person name="Choi J.H."/>
            <person name="Detter J.C."/>
            <person name="Dong Q."/>
            <person name="Dusheyko S."/>
            <person name="Eads B.D."/>
            <person name="Frohlich T."/>
            <person name="Geiler-Samerotte K.A."/>
            <person name="Gerlach D."/>
            <person name="Hatcher P."/>
            <person name="Jogdeo S."/>
            <person name="Krijgsveld J."/>
            <person name="Kriventseva E.V."/>
            <person name="Kultz D."/>
            <person name="Laforsch C."/>
            <person name="Lindquist E."/>
            <person name="Lopez J."/>
            <person name="Manak J.R."/>
            <person name="Muller J."/>
            <person name="Pangilinan J."/>
            <person name="Patwardhan R.P."/>
            <person name="Pitluck S."/>
            <person name="Pritham E.J."/>
            <person name="Rechtsteiner A."/>
            <person name="Rho M."/>
            <person name="Rogozin I.B."/>
            <person name="Sakarya O."/>
            <person name="Salamov A."/>
            <person name="Schaack S."/>
            <person name="Shapiro H."/>
            <person name="Shiga Y."/>
            <person name="Skalitzky C."/>
            <person name="Smith Z."/>
            <person name="Souvorov A."/>
            <person name="Sung W."/>
            <person name="Tang Z."/>
            <person name="Tsuchiya D."/>
            <person name="Tu H."/>
            <person name="Vos H."/>
            <person name="Wang M."/>
            <person name="Wolf Y.I."/>
            <person name="Yamagata H."/>
            <person name="Yamada T."/>
            <person name="Ye Y."/>
            <person name="Shaw J.R."/>
            <person name="Andrews J."/>
            <person name="Crease T.J."/>
            <person name="Tang H."/>
            <person name="Lucas S.M."/>
            <person name="Robertson H.M."/>
            <person name="Bork P."/>
            <person name="Koonin E.V."/>
            <person name="Zdobnov E.M."/>
            <person name="Grigoriev I.V."/>
            <person name="Lynch M."/>
            <person name="Boore J.L."/>
        </authorList>
    </citation>
    <scope>NUCLEOTIDE SEQUENCE [LARGE SCALE GENOMIC DNA]</scope>
</reference>
<dbReference type="KEGG" id="dpx:DAPPUDRAFT_319834"/>
<comment type="subcellular location">
    <subcellularLocation>
        <location evidence="1">Cell membrane</location>
        <topology evidence="1">Multi-pass membrane protein</topology>
    </subcellularLocation>
</comment>
<dbReference type="PANTHER" id="PTHR42643">
    <property type="entry name" value="IONOTROPIC RECEPTOR 20A-RELATED"/>
    <property type="match status" value="1"/>
</dbReference>
<keyword evidence="7 12" id="KW-0472">Membrane</keyword>
<dbReference type="GO" id="GO:0015276">
    <property type="term" value="F:ligand-gated monoatomic ion channel activity"/>
    <property type="evidence" value="ECO:0007669"/>
    <property type="project" value="InterPro"/>
</dbReference>
<protein>
    <recommendedName>
        <fullName evidence="13">Ionotropic glutamate receptor L-glutamate and glycine-binding domain-containing protein</fullName>
    </recommendedName>
</protein>
<feature type="transmembrane region" description="Helical" evidence="12">
    <location>
        <begin position="147"/>
        <end position="175"/>
    </location>
</feature>
<evidence type="ECO:0000256" key="1">
    <source>
        <dbReference type="ARBA" id="ARBA00004651"/>
    </source>
</evidence>
<keyword evidence="10" id="KW-1071">Ligand-gated ion channel</keyword>
<evidence type="ECO:0000256" key="8">
    <source>
        <dbReference type="ARBA" id="ARBA00023170"/>
    </source>
</evidence>
<keyword evidence="5 12" id="KW-1133">Transmembrane helix</keyword>
<dbReference type="EMBL" id="GL732553">
    <property type="protein sequence ID" value="EFX79178.1"/>
    <property type="molecule type" value="Genomic_DNA"/>
</dbReference>
<proteinExistence type="predicted"/>
<evidence type="ECO:0000256" key="10">
    <source>
        <dbReference type="ARBA" id="ARBA00023286"/>
    </source>
</evidence>
<evidence type="ECO:0000256" key="5">
    <source>
        <dbReference type="ARBA" id="ARBA00022989"/>
    </source>
</evidence>
<dbReference type="Pfam" id="PF10613">
    <property type="entry name" value="Lig_chan-Glu_bd"/>
    <property type="match status" value="1"/>
</dbReference>
<evidence type="ECO:0000259" key="13">
    <source>
        <dbReference type="Pfam" id="PF10613"/>
    </source>
</evidence>
<keyword evidence="6" id="KW-0406">Ion transport</keyword>
<feature type="domain" description="Ionotropic glutamate receptor L-glutamate and glycine-binding" evidence="13">
    <location>
        <begin position="61"/>
        <end position="139"/>
    </location>
</feature>